<reference evidence="1" key="1">
    <citation type="submission" date="2015-12" db="EMBL/GenBank/DDBJ databases">
        <title>Gene expression during late stages of embryo sac development: a critical building block for successful pollen-pistil interactions.</title>
        <authorList>
            <person name="Liu Y."/>
            <person name="Joly V."/>
            <person name="Sabar M."/>
            <person name="Matton D.P."/>
        </authorList>
    </citation>
    <scope>NUCLEOTIDE SEQUENCE</scope>
</reference>
<accession>A0A0V0H8S1</accession>
<organism evidence="1">
    <name type="scientific">Solanum chacoense</name>
    <name type="common">Chaco potato</name>
    <dbReference type="NCBI Taxonomy" id="4108"/>
    <lineage>
        <taxon>Eukaryota</taxon>
        <taxon>Viridiplantae</taxon>
        <taxon>Streptophyta</taxon>
        <taxon>Embryophyta</taxon>
        <taxon>Tracheophyta</taxon>
        <taxon>Spermatophyta</taxon>
        <taxon>Magnoliopsida</taxon>
        <taxon>eudicotyledons</taxon>
        <taxon>Gunneridae</taxon>
        <taxon>Pentapetalae</taxon>
        <taxon>asterids</taxon>
        <taxon>lamiids</taxon>
        <taxon>Solanales</taxon>
        <taxon>Solanaceae</taxon>
        <taxon>Solanoideae</taxon>
        <taxon>Solaneae</taxon>
        <taxon>Solanum</taxon>
    </lineage>
</organism>
<sequence>MVCIYHITYQNTKGCRHSCLMKCCCSSLKTFRLPSCLHSTHIGMVLHRTLSYGFILCPLQQLIAPF</sequence>
<evidence type="ECO:0000313" key="1">
    <source>
        <dbReference type="EMBL" id="JAP16589.1"/>
    </source>
</evidence>
<dbReference type="AlphaFoldDB" id="A0A0V0H8S1"/>
<name>A0A0V0H8S1_SOLCH</name>
<dbReference type="EMBL" id="GEDG01023634">
    <property type="protein sequence ID" value="JAP16589.1"/>
    <property type="molecule type" value="Transcribed_RNA"/>
</dbReference>
<proteinExistence type="predicted"/>
<protein>
    <submittedName>
        <fullName evidence="1">Putative ovule protein</fullName>
    </submittedName>
</protein>